<reference evidence="2 3" key="1">
    <citation type="journal article" date="2011" name="Proc. Natl. Acad. Sci. U.S.A.">
        <title>Evolutionary erosion of yeast sex chromosomes by mating-type switching accidents.</title>
        <authorList>
            <person name="Gordon J.L."/>
            <person name="Armisen D."/>
            <person name="Proux-Wera E."/>
            <person name="Oheigeartaigh S.S."/>
            <person name="Byrne K.P."/>
            <person name="Wolfe K.H."/>
        </authorList>
    </citation>
    <scope>NUCLEOTIDE SEQUENCE [LARGE SCALE GENOMIC DNA]</scope>
    <source>
        <strain evidence="3">ATCC 10597 / BCRC 20456 / CBS 421 / NBRC 0211 / NRRL Y-12639</strain>
    </source>
</reference>
<evidence type="ECO:0000256" key="1">
    <source>
        <dbReference type="SAM" id="MobiDB-lite"/>
    </source>
</evidence>
<feature type="region of interest" description="Disordered" evidence="1">
    <location>
        <begin position="339"/>
        <end position="360"/>
    </location>
</feature>
<accession>G0WET6</accession>
<feature type="compositionally biased region" description="Low complexity" evidence="1">
    <location>
        <begin position="10"/>
        <end position="19"/>
    </location>
</feature>
<name>G0WET6_NAUDC</name>
<dbReference type="HOGENOM" id="CLU_554420_0_0_1"/>
<dbReference type="Proteomes" id="UP000000689">
    <property type="component" value="Chromosome 8"/>
</dbReference>
<dbReference type="GeneID" id="11495828"/>
<dbReference type="KEGG" id="ndi:NDAI_0H01230"/>
<feature type="compositionally biased region" description="Polar residues" evidence="1">
    <location>
        <begin position="339"/>
        <end position="356"/>
    </location>
</feature>
<evidence type="ECO:0000313" key="3">
    <source>
        <dbReference type="Proteomes" id="UP000000689"/>
    </source>
</evidence>
<dbReference type="EMBL" id="HE580274">
    <property type="protein sequence ID" value="CCD26297.1"/>
    <property type="molecule type" value="Genomic_DNA"/>
</dbReference>
<sequence length="492" mass="55702">MPIVLPPLPSSSKIISRPKQVPTISTQLQDIKEELEDELEEEIKRESFNIEPVRPIGPLEVGNGKPNGEFQLMNRMGLDSDADSDSDSDSGIEFETIINNEVGKKLQSLFIIRDEDLSLLPPLPDSPSSEEFNRYNTSSINNDEREGLLISSSSFSSSCVDERQHDPIDILLKIDLHDNEMDADDENKDIGKDVDRSSNLSDALKIPTINNNILMAVNNTIITNEKNSRIQDPDSSTSSRNSIISLPMTTKHSYCYSHGHGKRSSSLSSYFSFTSTRPLSNKSSSETTNDVYDMKDYHTNDHDKISNRKKHTLNIKERFSEFIMNRKLSMKRIVSGSKLTEGNNVDSENQDTSSHVCDSVSPLDKRRNFQFLPYNTTTSTTTTYNNNNNNNNNTNGAFSGKDMDRDYKNHNNILILIDADNIDKDIIEKGEDTAKINRLSFSELQTEKKINKIDAIRNEFEKSGWCSKNDLDDLEKLKTKIGNDYHEIYSNK</sequence>
<dbReference type="RefSeq" id="XP_003671540.1">
    <property type="nucleotide sequence ID" value="XM_003671492.1"/>
</dbReference>
<gene>
    <name evidence="2" type="primary">NDAI0H01230</name>
    <name evidence="2" type="ordered locus">NDAI_0H01230</name>
</gene>
<organism evidence="2 3">
    <name type="scientific">Naumovozyma dairenensis (strain ATCC 10597 / BCRC 20456 / CBS 421 / NBRC 0211 / NRRL Y-12639)</name>
    <name type="common">Saccharomyces dairenensis</name>
    <dbReference type="NCBI Taxonomy" id="1071378"/>
    <lineage>
        <taxon>Eukaryota</taxon>
        <taxon>Fungi</taxon>
        <taxon>Dikarya</taxon>
        <taxon>Ascomycota</taxon>
        <taxon>Saccharomycotina</taxon>
        <taxon>Saccharomycetes</taxon>
        <taxon>Saccharomycetales</taxon>
        <taxon>Saccharomycetaceae</taxon>
        <taxon>Naumovozyma</taxon>
    </lineage>
</organism>
<evidence type="ECO:0000313" key="2">
    <source>
        <dbReference type="EMBL" id="CCD26297.1"/>
    </source>
</evidence>
<dbReference type="AlphaFoldDB" id="G0WET6"/>
<protein>
    <submittedName>
        <fullName evidence="2">Uncharacterized protein</fullName>
    </submittedName>
</protein>
<proteinExistence type="predicted"/>
<keyword evidence="3" id="KW-1185">Reference proteome</keyword>
<feature type="region of interest" description="Disordered" evidence="1">
    <location>
        <begin position="1"/>
        <end position="21"/>
    </location>
</feature>